<dbReference type="Pfam" id="PF00270">
    <property type="entry name" value="DEAD"/>
    <property type="match status" value="1"/>
</dbReference>
<sequence>MTRPTFDDLLARSGDATIASVPDGYDALVLGDLIRAAARRRAGQPLALAFVARDGQRLSAIAEALAVFAPEVEVVVLPGWDCMPYDRVSPSAVVAARRMAALAKLATGRVGKAPRVLLTTVNATAQRVPSRDALAKSVLSAHVGNRVDITTLVEWLESNGFLRTATVRDSGEYAVRGGIVDLFAPGTQAPVRLDFFGDTLESIRSFDPETQRTTGQLTQISLVPMSEVVLSPDAIRRFRQAYVARFGAADRNDLLYQSISEGRRYPGLEHWLPLFHERLDTVFDYLGDAPIVLDALVEDALSERQKQALDHYQSRKTGLEQAKADVPYRPIEPDALYLDTDSWHAALASHARIRLSPFALAESVASGTVVDMGGKHGRTFAAERAAGENIFDVLVNYIVTLRRAKKRVVLASWSAGSRDRLGQVLADHNLGAMKPVDNWAEIDKLPPEMVALVVLGIETGFEVGNLVVIGEQDILGDRLVRPRKRRASGAEVITEAGTLAEGDLVVHVDHGIGRFVGLKTIEAAGAPHDCLELVYAGGDKLFLPVENIDLLSRYGSGSDESDAQLDKLGGGAWQARKARIKQRIREIADQLIKTAAARALRSAPVLTPTEGLFDEFVARFPYDETDDQLQAIDAVTEDLAAGRPMDRLVCGDVGFGKTEVALRAAFVAAMSGRQVALLVPTTLLARQHFKTVNERFRGMPLKLAQLSRLVPAKEQAEVRKGLADGTVDIVVGTHALLAKNIQFRDLGLLIVDEEQHFGVKHKERLKELKAEIHVLTLSATPIPRTLQLALTGVRELSVIATPPVDRLAVRTFISPFDPLVIRETLLRERFRGGQSFYVCPRVSDLAEIKQFLDETVPEVKVAVAHGQMPPTELEDVMTAFYEGRYDVLLSTTIVESGLDIPSANTLIVHRADMFGLAQLYQLRGRVGRSKTRAYALLTVPVGKALTPTAERRLKVLQSLDTLGAGFQLASHDLDIRGAGNLLGDEQSGHIKEVGYELYQEMLEEAVAMLRAGGDMEADEKWSPQISIGTPVLIPEEYVPDLQLRLGLYRRLADIAEPKEIDAFGAELVDRFGPLPNEVEHLLKIVYIKGLCRRANVEKIDAGPKGIVITFRDAKFPNPAGLVRYIGEQGVLAKIRPDQRIVLSRDWAKPEERLKGSAAILVKLVRLAEEATGAKAA</sequence>
<dbReference type="PANTHER" id="PTHR47964:SF1">
    <property type="entry name" value="ATP-DEPENDENT DNA HELICASE HOMOLOG RECG, CHLOROPLASTIC"/>
    <property type="match status" value="1"/>
</dbReference>
<evidence type="ECO:0000259" key="11">
    <source>
        <dbReference type="PROSITE" id="PS51194"/>
    </source>
</evidence>
<evidence type="ECO:0000256" key="7">
    <source>
        <dbReference type="ARBA" id="ARBA00023125"/>
    </source>
</evidence>
<dbReference type="Gene3D" id="3.40.50.300">
    <property type="entry name" value="P-loop containing nucleotide triphosphate hydrolases"/>
    <property type="match status" value="2"/>
</dbReference>
<keyword evidence="8 9" id="KW-0234">DNA repair</keyword>
<organism evidence="12 13">
    <name type="scientific">Segnochrobactrum spirostomi</name>
    <dbReference type="NCBI Taxonomy" id="2608987"/>
    <lineage>
        <taxon>Bacteria</taxon>
        <taxon>Pseudomonadati</taxon>
        <taxon>Pseudomonadota</taxon>
        <taxon>Alphaproteobacteria</taxon>
        <taxon>Hyphomicrobiales</taxon>
        <taxon>Segnochrobactraceae</taxon>
        <taxon>Segnochrobactrum</taxon>
    </lineage>
</organism>
<dbReference type="InterPro" id="IPR011545">
    <property type="entry name" value="DEAD/DEAH_box_helicase_dom"/>
</dbReference>
<evidence type="ECO:0000313" key="13">
    <source>
        <dbReference type="Proteomes" id="UP000332515"/>
    </source>
</evidence>
<dbReference type="Gene3D" id="3.90.1150.50">
    <property type="entry name" value="Transcription-repair-coupling factor, D7 domain"/>
    <property type="match status" value="1"/>
</dbReference>
<dbReference type="EMBL" id="VWNA01000001">
    <property type="protein sequence ID" value="MQT11270.1"/>
    <property type="molecule type" value="Genomic_DNA"/>
</dbReference>
<dbReference type="RefSeq" id="WP_153477755.1">
    <property type="nucleotide sequence ID" value="NZ_VWNA01000001.1"/>
</dbReference>
<dbReference type="GO" id="GO:0005737">
    <property type="term" value="C:cytoplasm"/>
    <property type="evidence" value="ECO:0007669"/>
    <property type="project" value="UniProtKB-SubCell"/>
</dbReference>
<evidence type="ECO:0000313" key="12">
    <source>
        <dbReference type="EMBL" id="MQT11270.1"/>
    </source>
</evidence>
<dbReference type="InterPro" id="IPR001650">
    <property type="entry name" value="Helicase_C-like"/>
</dbReference>
<dbReference type="InterPro" id="IPR048635">
    <property type="entry name" value="MFD_D3"/>
</dbReference>
<dbReference type="InterPro" id="IPR041471">
    <property type="entry name" value="UvrB_inter"/>
</dbReference>
<dbReference type="InterPro" id="IPR037235">
    <property type="entry name" value="TRCF-like_C_D7"/>
</dbReference>
<dbReference type="InterPro" id="IPR047112">
    <property type="entry name" value="RecG/Mfd"/>
</dbReference>
<dbReference type="PROSITE" id="PS51194">
    <property type="entry name" value="HELICASE_CTER"/>
    <property type="match status" value="1"/>
</dbReference>
<dbReference type="InterPro" id="IPR036101">
    <property type="entry name" value="CarD-like/TRCF_RID_sf"/>
</dbReference>
<dbReference type="Pfam" id="PF03461">
    <property type="entry name" value="TRCF"/>
    <property type="match status" value="1"/>
</dbReference>
<comment type="similarity">
    <text evidence="9">In the C-terminal section; belongs to the helicase family. RecG subfamily.</text>
</comment>
<dbReference type="SUPFAM" id="SSF143517">
    <property type="entry name" value="TRCF domain-like"/>
    <property type="match status" value="1"/>
</dbReference>
<dbReference type="GO" id="GO:0016787">
    <property type="term" value="F:hydrolase activity"/>
    <property type="evidence" value="ECO:0007669"/>
    <property type="project" value="UniProtKB-KW"/>
</dbReference>
<evidence type="ECO:0000256" key="6">
    <source>
        <dbReference type="ARBA" id="ARBA00022840"/>
    </source>
</evidence>
<reference evidence="12 13" key="1">
    <citation type="submission" date="2019-09" db="EMBL/GenBank/DDBJ databases">
        <title>Segnochrobactrum spirostomi gen. nov., sp. nov., isolated from the ciliate Spirostomum cf. yagiui and description of a novel family, Segnochrobactraceae fam. nov. within the order Rhizobiales of the class Alphaproteobacteria.</title>
        <authorList>
            <person name="Akter S."/>
            <person name="Shazib S.U.A."/>
            <person name="Shin M.K."/>
        </authorList>
    </citation>
    <scope>NUCLEOTIDE SEQUENCE [LARGE SCALE GENOMIC DNA]</scope>
    <source>
        <strain evidence="12 13">Sp-1</strain>
    </source>
</reference>
<dbReference type="PROSITE" id="PS51192">
    <property type="entry name" value="HELICASE_ATP_BIND_1"/>
    <property type="match status" value="1"/>
</dbReference>
<feature type="domain" description="Helicase C-terminal" evidence="11">
    <location>
        <begin position="815"/>
        <end position="974"/>
    </location>
</feature>
<dbReference type="InterPro" id="IPR005118">
    <property type="entry name" value="TRCF_C"/>
</dbReference>
<dbReference type="Pfam" id="PF00271">
    <property type="entry name" value="Helicase_C"/>
    <property type="match status" value="1"/>
</dbReference>
<dbReference type="SMART" id="SM00982">
    <property type="entry name" value="TRCF"/>
    <property type="match status" value="1"/>
</dbReference>
<evidence type="ECO:0000259" key="10">
    <source>
        <dbReference type="PROSITE" id="PS51192"/>
    </source>
</evidence>
<dbReference type="Gene3D" id="3.40.50.11140">
    <property type="match status" value="1"/>
</dbReference>
<dbReference type="EC" id="3.6.4.-" evidence="9"/>
<evidence type="ECO:0000256" key="3">
    <source>
        <dbReference type="ARBA" id="ARBA00022763"/>
    </source>
</evidence>
<dbReference type="Pfam" id="PF21132">
    <property type="entry name" value="MFD_D3"/>
    <property type="match status" value="1"/>
</dbReference>
<dbReference type="GO" id="GO:0003678">
    <property type="term" value="F:DNA helicase activity"/>
    <property type="evidence" value="ECO:0007669"/>
    <property type="project" value="TreeGrafter"/>
</dbReference>
<dbReference type="GO" id="GO:0000716">
    <property type="term" value="P:transcription-coupled nucleotide-excision repair, DNA damage recognition"/>
    <property type="evidence" value="ECO:0007669"/>
    <property type="project" value="UniProtKB-UniRule"/>
</dbReference>
<keyword evidence="7 9" id="KW-0238">DNA-binding</keyword>
<dbReference type="Pfam" id="PF02559">
    <property type="entry name" value="CarD_TRCF_RID"/>
    <property type="match status" value="1"/>
</dbReference>
<keyword evidence="6 9" id="KW-0067">ATP-binding</keyword>
<dbReference type="Gene3D" id="3.30.2060.10">
    <property type="entry name" value="Penicillin-binding protein 1b domain"/>
    <property type="match status" value="1"/>
</dbReference>
<comment type="caution">
    <text evidence="12">The sequence shown here is derived from an EMBL/GenBank/DDBJ whole genome shotgun (WGS) entry which is preliminary data.</text>
</comment>
<keyword evidence="5" id="KW-0347">Helicase</keyword>
<comment type="function">
    <text evidence="9">Couples transcription and DNA repair by recognizing RNA polymerase (RNAP) stalled at DNA lesions. Mediates ATP-dependent release of RNAP and its truncated transcript from the DNA, and recruitment of nucleotide excision repair machinery to the damaged site.</text>
</comment>
<dbReference type="HAMAP" id="MF_00969">
    <property type="entry name" value="TRCF"/>
    <property type="match status" value="1"/>
</dbReference>
<evidence type="ECO:0000256" key="1">
    <source>
        <dbReference type="ARBA" id="ARBA00022490"/>
    </source>
</evidence>
<dbReference type="GO" id="GO:0003684">
    <property type="term" value="F:damaged DNA binding"/>
    <property type="evidence" value="ECO:0007669"/>
    <property type="project" value="InterPro"/>
</dbReference>
<dbReference type="Gene3D" id="2.40.10.170">
    <property type="match status" value="1"/>
</dbReference>
<dbReference type="InterPro" id="IPR027417">
    <property type="entry name" value="P-loop_NTPase"/>
</dbReference>
<accession>A0A6A7XXC6</accession>
<evidence type="ECO:0000256" key="2">
    <source>
        <dbReference type="ARBA" id="ARBA00022741"/>
    </source>
</evidence>
<dbReference type="NCBIfam" id="TIGR00580">
    <property type="entry name" value="mfd"/>
    <property type="match status" value="1"/>
</dbReference>
<dbReference type="AlphaFoldDB" id="A0A6A7XXC6"/>
<gene>
    <name evidence="9 12" type="primary">mfd</name>
    <name evidence="12" type="ORF">F0357_00985</name>
</gene>
<protein>
    <recommendedName>
        <fullName evidence="9">Transcription-repair-coupling factor</fullName>
        <shortName evidence="9">TRCF</shortName>
        <ecNumber evidence="9">3.6.4.-</ecNumber>
    </recommendedName>
</protein>
<dbReference type="Gene3D" id="3.40.50.11180">
    <property type="match status" value="1"/>
</dbReference>
<comment type="similarity">
    <text evidence="9">In the N-terminal section; belongs to the UvrB family.</text>
</comment>
<dbReference type="SMART" id="SM00490">
    <property type="entry name" value="HELICc"/>
    <property type="match status" value="1"/>
</dbReference>
<evidence type="ECO:0000256" key="8">
    <source>
        <dbReference type="ARBA" id="ARBA00023204"/>
    </source>
</evidence>
<evidence type="ECO:0000256" key="9">
    <source>
        <dbReference type="HAMAP-Rule" id="MF_00969"/>
    </source>
</evidence>
<dbReference type="SMART" id="SM00487">
    <property type="entry name" value="DEXDc"/>
    <property type="match status" value="1"/>
</dbReference>
<dbReference type="SUPFAM" id="SSF141259">
    <property type="entry name" value="CarD-like"/>
    <property type="match status" value="1"/>
</dbReference>
<comment type="subcellular location">
    <subcellularLocation>
        <location evidence="9">Cytoplasm</location>
    </subcellularLocation>
</comment>
<keyword evidence="2 9" id="KW-0547">Nucleotide-binding</keyword>
<dbReference type="InterPro" id="IPR004576">
    <property type="entry name" value="Mfd"/>
</dbReference>
<evidence type="ECO:0000256" key="5">
    <source>
        <dbReference type="ARBA" id="ARBA00022806"/>
    </source>
</evidence>
<keyword evidence="4 9" id="KW-0378">Hydrolase</keyword>
<dbReference type="InterPro" id="IPR003711">
    <property type="entry name" value="CarD-like/TRCF_RID"/>
</dbReference>
<dbReference type="GO" id="GO:0005524">
    <property type="term" value="F:ATP binding"/>
    <property type="evidence" value="ECO:0007669"/>
    <property type="project" value="UniProtKB-UniRule"/>
</dbReference>
<dbReference type="SMART" id="SM01058">
    <property type="entry name" value="CarD_TRCF"/>
    <property type="match status" value="1"/>
</dbReference>
<dbReference type="CDD" id="cd17991">
    <property type="entry name" value="DEXHc_TRCF"/>
    <property type="match status" value="1"/>
</dbReference>
<dbReference type="PANTHER" id="PTHR47964">
    <property type="entry name" value="ATP-DEPENDENT DNA HELICASE HOMOLOG RECG, CHLOROPLASTIC"/>
    <property type="match status" value="1"/>
</dbReference>
<keyword evidence="13" id="KW-1185">Reference proteome</keyword>
<proteinExistence type="inferred from homology"/>
<keyword evidence="1 9" id="KW-0963">Cytoplasm</keyword>
<keyword evidence="3 9" id="KW-0227">DNA damage</keyword>
<dbReference type="SUPFAM" id="SSF52540">
    <property type="entry name" value="P-loop containing nucleoside triphosphate hydrolases"/>
    <property type="match status" value="4"/>
</dbReference>
<name>A0A6A7XXC6_9HYPH</name>
<dbReference type="Proteomes" id="UP000332515">
    <property type="component" value="Unassembled WGS sequence"/>
</dbReference>
<dbReference type="GO" id="GO:0006355">
    <property type="term" value="P:regulation of DNA-templated transcription"/>
    <property type="evidence" value="ECO:0007669"/>
    <property type="project" value="UniProtKB-UniRule"/>
</dbReference>
<feature type="domain" description="Helicase ATP-binding" evidence="10">
    <location>
        <begin position="638"/>
        <end position="799"/>
    </location>
</feature>
<evidence type="ECO:0000256" key="4">
    <source>
        <dbReference type="ARBA" id="ARBA00022801"/>
    </source>
</evidence>
<dbReference type="Pfam" id="PF17757">
    <property type="entry name" value="UvrB_inter"/>
    <property type="match status" value="1"/>
</dbReference>
<dbReference type="InterPro" id="IPR014001">
    <property type="entry name" value="Helicase_ATP-bd"/>
</dbReference>